<dbReference type="Gene3D" id="1.20.120.1240">
    <property type="entry name" value="Dynamin, middle domain"/>
    <property type="match status" value="1"/>
</dbReference>
<organism evidence="2 3">
    <name type="scientific">Cryomyces antarcticus</name>
    <dbReference type="NCBI Taxonomy" id="329879"/>
    <lineage>
        <taxon>Eukaryota</taxon>
        <taxon>Fungi</taxon>
        <taxon>Dikarya</taxon>
        <taxon>Ascomycota</taxon>
        <taxon>Pezizomycotina</taxon>
        <taxon>Dothideomycetes</taxon>
        <taxon>Dothideomycetes incertae sedis</taxon>
        <taxon>Cryomyces</taxon>
    </lineage>
</organism>
<dbReference type="PANTHER" id="PTHR11566">
    <property type="entry name" value="DYNAMIN"/>
    <property type="match status" value="1"/>
</dbReference>
<accession>A0ABR0KUL2</accession>
<dbReference type="InterPro" id="IPR020850">
    <property type="entry name" value="GED_dom"/>
</dbReference>
<evidence type="ECO:0000313" key="2">
    <source>
        <dbReference type="EMBL" id="KAK5131625.1"/>
    </source>
</evidence>
<sequence length="346" mass="39847">MSALNGTYHETDSVFFDESDMDDHLVRLRAHVHRLNTAFSDYMRKNGEKRKIVSRGSTDGLMAEDELEAAPEDLSDGVPEEGQLLVTAAEMKEWVKEIYIKNRGKELPGNYNHVLLSELFHIQSSRWHEIAENHLETLHEKITAFVIAVLHHIARDEQVLVELLDITGGSLLRSKKAAKDELQKLLEDEKQQPITYNHYYTDNVQHSRQESTRKLLRKAMDETRRYDWNGKLHVSNTSFDAEKLLGLLQKRVVVNMDGQACAEALAGLSAYYKVAMKTFVDNVCRQVVERHLLRTLPDLFCPEIVALFSDEELRRIAAESSDNIEKRQQLRELHKSLGDSLQDLRR</sequence>
<dbReference type="InterPro" id="IPR022812">
    <property type="entry name" value="Dynamin"/>
</dbReference>
<proteinExistence type="predicted"/>
<dbReference type="PANTHER" id="PTHR11566:SF21">
    <property type="entry name" value="DYNAMIN RELATED PROTEIN 1, ISOFORM A"/>
    <property type="match status" value="1"/>
</dbReference>
<protein>
    <recommendedName>
        <fullName evidence="1">GED domain-containing protein</fullName>
    </recommendedName>
</protein>
<dbReference type="EMBL" id="JAVRRA010024634">
    <property type="protein sequence ID" value="KAK5131625.1"/>
    <property type="molecule type" value="Genomic_DNA"/>
</dbReference>
<dbReference type="Proteomes" id="UP001357485">
    <property type="component" value="Unassembled WGS sequence"/>
</dbReference>
<feature type="domain" description="GED" evidence="1">
    <location>
        <begin position="261"/>
        <end position="346"/>
    </location>
</feature>
<dbReference type="PROSITE" id="PS51388">
    <property type="entry name" value="GED"/>
    <property type="match status" value="1"/>
</dbReference>
<evidence type="ECO:0000259" key="1">
    <source>
        <dbReference type="PROSITE" id="PS51388"/>
    </source>
</evidence>
<name>A0ABR0KUL2_9PEZI</name>
<keyword evidence="3" id="KW-1185">Reference proteome</keyword>
<reference evidence="2 3" key="1">
    <citation type="submission" date="2023-08" db="EMBL/GenBank/DDBJ databases">
        <title>Black Yeasts Isolated from many extreme environments.</title>
        <authorList>
            <person name="Coleine C."/>
            <person name="Stajich J.E."/>
            <person name="Selbmann L."/>
        </authorList>
    </citation>
    <scope>NUCLEOTIDE SEQUENCE [LARGE SCALE GENOMIC DNA]</scope>
    <source>
        <strain evidence="2 3">CCFEE 536</strain>
    </source>
</reference>
<comment type="caution">
    <text evidence="2">The sequence shown here is derived from an EMBL/GenBank/DDBJ whole genome shotgun (WGS) entry which is preliminary data.</text>
</comment>
<gene>
    <name evidence="2" type="ORF">LTR16_000589</name>
</gene>
<evidence type="ECO:0000313" key="3">
    <source>
        <dbReference type="Proteomes" id="UP001357485"/>
    </source>
</evidence>